<dbReference type="InterPro" id="IPR034143">
    <property type="entry name" value="snRNP70_RRM"/>
</dbReference>
<dbReference type="AlphaFoldDB" id="A0A0P9IUA1"/>
<accession>A0A0P9IUA1</accession>
<evidence type="ECO:0000256" key="2">
    <source>
        <dbReference type="ARBA" id="ARBA00004642"/>
    </source>
</evidence>
<organism evidence="10 11">
    <name type="scientific">Rhodotorula graminis (strain WP1)</name>
    <dbReference type="NCBI Taxonomy" id="578459"/>
    <lineage>
        <taxon>Eukaryota</taxon>
        <taxon>Fungi</taxon>
        <taxon>Dikarya</taxon>
        <taxon>Basidiomycota</taxon>
        <taxon>Pucciniomycotina</taxon>
        <taxon>Microbotryomycetes</taxon>
        <taxon>Sporidiobolales</taxon>
        <taxon>Sporidiobolaceae</taxon>
        <taxon>Rhodotorula</taxon>
    </lineage>
</organism>
<feature type="region of interest" description="Disordered" evidence="8">
    <location>
        <begin position="122"/>
        <end position="147"/>
    </location>
</feature>
<feature type="compositionally biased region" description="Gly residues" evidence="8">
    <location>
        <begin position="135"/>
        <end position="147"/>
    </location>
</feature>
<dbReference type="RefSeq" id="XP_018269031.1">
    <property type="nucleotide sequence ID" value="XM_018412859.1"/>
</dbReference>
<dbReference type="Gene3D" id="3.30.70.330">
    <property type="match status" value="1"/>
</dbReference>
<keyword evidence="4 7" id="KW-0694">RNA-binding</keyword>
<dbReference type="Pfam" id="PF00076">
    <property type="entry name" value="RRM_1"/>
    <property type="match status" value="1"/>
</dbReference>
<dbReference type="FunFam" id="3.30.70.330:FF:001585">
    <property type="entry name" value="U1 small nuclear ribonucleoprotein 70 kDa"/>
    <property type="match status" value="1"/>
</dbReference>
<dbReference type="GO" id="GO:0071011">
    <property type="term" value="C:precatalytic spliceosome"/>
    <property type="evidence" value="ECO:0007669"/>
    <property type="project" value="TreeGrafter"/>
</dbReference>
<dbReference type="EMBL" id="KQ474084">
    <property type="protein sequence ID" value="KPV72982.1"/>
    <property type="molecule type" value="Genomic_DNA"/>
</dbReference>
<dbReference type="SMART" id="SM00360">
    <property type="entry name" value="RRM"/>
    <property type="match status" value="1"/>
</dbReference>
<reference evidence="10 11" key="1">
    <citation type="journal article" date="2015" name="Front. Microbiol.">
        <title>Genome sequence of the plant growth promoting endophytic yeast Rhodotorula graminis WP1.</title>
        <authorList>
            <person name="Firrincieli A."/>
            <person name="Otillar R."/>
            <person name="Salamov A."/>
            <person name="Schmutz J."/>
            <person name="Khan Z."/>
            <person name="Redman R.S."/>
            <person name="Fleck N.D."/>
            <person name="Lindquist E."/>
            <person name="Grigoriev I.V."/>
            <person name="Doty S.L."/>
        </authorList>
    </citation>
    <scope>NUCLEOTIDE SEQUENCE [LARGE SCALE GENOMIC DNA]</scope>
    <source>
        <strain evidence="10 11">WP1</strain>
    </source>
</reference>
<dbReference type="GO" id="GO:0003729">
    <property type="term" value="F:mRNA binding"/>
    <property type="evidence" value="ECO:0007669"/>
    <property type="project" value="TreeGrafter"/>
</dbReference>
<feature type="compositionally biased region" description="Pro residues" evidence="8">
    <location>
        <begin position="125"/>
        <end position="134"/>
    </location>
</feature>
<dbReference type="InterPro" id="IPR012677">
    <property type="entry name" value="Nucleotide-bd_a/b_plait_sf"/>
</dbReference>
<evidence type="ECO:0000313" key="11">
    <source>
        <dbReference type="Proteomes" id="UP000053890"/>
    </source>
</evidence>
<dbReference type="PROSITE" id="PS50102">
    <property type="entry name" value="RRM"/>
    <property type="match status" value="1"/>
</dbReference>
<dbReference type="GO" id="GO:0071004">
    <property type="term" value="C:U2-type prespliceosome"/>
    <property type="evidence" value="ECO:0007669"/>
    <property type="project" value="TreeGrafter"/>
</dbReference>
<dbReference type="GO" id="GO:0000398">
    <property type="term" value="P:mRNA splicing, via spliceosome"/>
    <property type="evidence" value="ECO:0007669"/>
    <property type="project" value="TreeGrafter"/>
</dbReference>
<protein>
    <recommendedName>
        <fullName evidence="3">U1 small nuclear ribonucleoprotein 70 kDa</fullName>
    </recommendedName>
</protein>
<dbReference type="InterPro" id="IPR000504">
    <property type="entry name" value="RRM_dom"/>
</dbReference>
<dbReference type="InterPro" id="IPR051183">
    <property type="entry name" value="U1_U11-U12_snRNP_70-35kDa"/>
</dbReference>
<dbReference type="InterPro" id="IPR035979">
    <property type="entry name" value="RBD_domain_sf"/>
</dbReference>
<keyword evidence="6" id="KW-0687">Ribonucleoprotein</keyword>
<dbReference type="STRING" id="578459.A0A0P9IUA1"/>
<dbReference type="GO" id="GO:0016607">
    <property type="term" value="C:nuclear speck"/>
    <property type="evidence" value="ECO:0007669"/>
    <property type="project" value="UniProtKB-SubCell"/>
</dbReference>
<keyword evidence="5" id="KW-0539">Nucleus</keyword>
<evidence type="ECO:0000256" key="8">
    <source>
        <dbReference type="SAM" id="MobiDB-lite"/>
    </source>
</evidence>
<dbReference type="GeneID" id="28973308"/>
<evidence type="ECO:0000256" key="4">
    <source>
        <dbReference type="ARBA" id="ARBA00022884"/>
    </source>
</evidence>
<dbReference type="PANTHER" id="PTHR13952:SF5">
    <property type="entry name" value="U1 SMALL NUCLEAR RIBONUCLEOPROTEIN 70 KDA"/>
    <property type="match status" value="1"/>
</dbReference>
<feature type="non-terminal residue" evidence="10">
    <location>
        <position position="147"/>
    </location>
</feature>
<dbReference type="SUPFAM" id="SSF54928">
    <property type="entry name" value="RNA-binding domain, RBD"/>
    <property type="match status" value="1"/>
</dbReference>
<evidence type="ECO:0000256" key="1">
    <source>
        <dbReference type="ARBA" id="ARBA00004324"/>
    </source>
</evidence>
<evidence type="ECO:0000256" key="3">
    <source>
        <dbReference type="ARBA" id="ARBA00016996"/>
    </source>
</evidence>
<feature type="domain" description="RRM" evidence="9">
    <location>
        <begin position="19"/>
        <end position="97"/>
    </location>
</feature>
<dbReference type="PANTHER" id="PTHR13952">
    <property type="entry name" value="U1 SMALL NUCLEAR RIBONUCLEOPROTEIN 70 KD"/>
    <property type="match status" value="1"/>
</dbReference>
<dbReference type="GO" id="GO:0005685">
    <property type="term" value="C:U1 snRNP"/>
    <property type="evidence" value="ECO:0007669"/>
    <property type="project" value="TreeGrafter"/>
</dbReference>
<gene>
    <name evidence="10" type="ORF">RHOBADRAFT_29196</name>
</gene>
<evidence type="ECO:0000259" key="9">
    <source>
        <dbReference type="PROSITE" id="PS50102"/>
    </source>
</evidence>
<comment type="subcellular location">
    <subcellularLocation>
        <location evidence="1">Nucleus speckle</location>
    </subcellularLocation>
    <subcellularLocation>
        <location evidence="2">Nucleus</location>
        <location evidence="2">Nucleoplasm</location>
    </subcellularLocation>
</comment>
<dbReference type="OrthoDB" id="4207594at2759"/>
<dbReference type="GO" id="GO:0030619">
    <property type="term" value="F:U1 snRNA binding"/>
    <property type="evidence" value="ECO:0007669"/>
    <property type="project" value="InterPro"/>
</dbReference>
<dbReference type="Proteomes" id="UP000053890">
    <property type="component" value="Unassembled WGS sequence"/>
</dbReference>
<evidence type="ECO:0000256" key="5">
    <source>
        <dbReference type="ARBA" id="ARBA00023242"/>
    </source>
</evidence>
<keyword evidence="11" id="KW-1185">Reference proteome</keyword>
<evidence type="ECO:0000256" key="7">
    <source>
        <dbReference type="PROSITE-ProRule" id="PRU00176"/>
    </source>
</evidence>
<sequence>MSKPYAPQDDEEICGDPYKTLFVGRLPHDVTEKDLLREFDLYGPIERLRLVTHPDTGESRGYAFIVYERERDMKAAYKDADGLKIKGKRVLIDVERGRTVKGWKPRRLGGGLGGRIKKLKGGIPAPDPHVPPPFFGGGYRGGFGGPP</sequence>
<evidence type="ECO:0000256" key="6">
    <source>
        <dbReference type="ARBA" id="ARBA00023274"/>
    </source>
</evidence>
<proteinExistence type="predicted"/>
<name>A0A0P9IUA1_RHOGW</name>
<dbReference type="CDD" id="cd12236">
    <property type="entry name" value="RRM_snRNP70"/>
    <property type="match status" value="1"/>
</dbReference>
<evidence type="ECO:0000313" key="10">
    <source>
        <dbReference type="EMBL" id="KPV72982.1"/>
    </source>
</evidence>